<reference evidence="1" key="3">
    <citation type="submission" date="2025-09" db="UniProtKB">
        <authorList>
            <consortium name="Ensembl"/>
        </authorList>
    </citation>
    <scope>IDENTIFICATION</scope>
    <source>
        <strain evidence="1">Thorbecke</strain>
    </source>
</reference>
<evidence type="ECO:0000313" key="1">
    <source>
        <dbReference type="Ensembl" id="ENSOCUP00000031050.1"/>
    </source>
</evidence>
<dbReference type="InParanoid" id="A0A5F9CBD8"/>
<reference evidence="1" key="2">
    <citation type="submission" date="2025-08" db="UniProtKB">
        <authorList>
            <consortium name="Ensembl"/>
        </authorList>
    </citation>
    <scope>IDENTIFICATION</scope>
    <source>
        <strain evidence="1">Thorbecke</strain>
    </source>
</reference>
<accession>A0A5F9CBD8</accession>
<evidence type="ECO:0000313" key="2">
    <source>
        <dbReference type="Proteomes" id="UP000001811"/>
    </source>
</evidence>
<organism evidence="1 2">
    <name type="scientific">Oryctolagus cuniculus</name>
    <name type="common">Rabbit</name>
    <dbReference type="NCBI Taxonomy" id="9986"/>
    <lineage>
        <taxon>Eukaryota</taxon>
        <taxon>Metazoa</taxon>
        <taxon>Chordata</taxon>
        <taxon>Craniata</taxon>
        <taxon>Vertebrata</taxon>
        <taxon>Euteleostomi</taxon>
        <taxon>Mammalia</taxon>
        <taxon>Eutheria</taxon>
        <taxon>Euarchontoglires</taxon>
        <taxon>Glires</taxon>
        <taxon>Lagomorpha</taxon>
        <taxon>Leporidae</taxon>
        <taxon>Oryctolagus</taxon>
    </lineage>
</organism>
<dbReference type="AlphaFoldDB" id="A0A5F9CBD8"/>
<name>A0A5F9CBD8_RABIT</name>
<dbReference type="Ensembl" id="ENSOCUT00000063499.1">
    <property type="protein sequence ID" value="ENSOCUP00000031050.1"/>
    <property type="gene ID" value="ENSOCUG00000037370.1"/>
</dbReference>
<sequence>MRDIAKIKPNYNKSSMGQNEDYVLKIKVPPGFSCHYRMAAYLITFTSALSCPVPAITWSGRQN</sequence>
<protein>
    <submittedName>
        <fullName evidence="1">Uncharacterized protein</fullName>
    </submittedName>
</protein>
<dbReference type="Bgee" id="ENSOCUG00000037370">
    <property type="expression patterns" value="Expressed in blood and 15 other cell types or tissues"/>
</dbReference>
<dbReference type="EMBL" id="AAGW02024576">
    <property type="status" value="NOT_ANNOTATED_CDS"/>
    <property type="molecule type" value="Genomic_DNA"/>
</dbReference>
<proteinExistence type="predicted"/>
<reference evidence="1 2" key="1">
    <citation type="journal article" date="2011" name="Nature">
        <title>A high-resolution map of human evolutionary constraint using 29 mammals.</title>
        <authorList>
            <person name="Lindblad-Toh K."/>
            <person name="Garber M."/>
            <person name="Zuk O."/>
            <person name="Lin M.F."/>
            <person name="Parker B.J."/>
            <person name="Washietl S."/>
            <person name="Kheradpour P."/>
            <person name="Ernst J."/>
            <person name="Jordan G."/>
            <person name="Mauceli E."/>
            <person name="Ward L.D."/>
            <person name="Lowe C.B."/>
            <person name="Holloway A.K."/>
            <person name="Clamp M."/>
            <person name="Gnerre S."/>
            <person name="Alfoldi J."/>
            <person name="Beal K."/>
            <person name="Chang J."/>
            <person name="Clawson H."/>
            <person name="Cuff J."/>
            <person name="Di Palma F."/>
            <person name="Fitzgerald S."/>
            <person name="Flicek P."/>
            <person name="Guttman M."/>
            <person name="Hubisz M.J."/>
            <person name="Jaffe D.B."/>
            <person name="Jungreis I."/>
            <person name="Kent W.J."/>
            <person name="Kostka D."/>
            <person name="Lara M."/>
            <person name="Martins A.L."/>
            <person name="Massingham T."/>
            <person name="Moltke I."/>
            <person name="Raney B.J."/>
            <person name="Rasmussen M.D."/>
            <person name="Robinson J."/>
            <person name="Stark A."/>
            <person name="Vilella A.J."/>
            <person name="Wen J."/>
            <person name="Xie X."/>
            <person name="Zody M.C."/>
            <person name="Baldwin J."/>
            <person name="Bloom T."/>
            <person name="Chin C.W."/>
            <person name="Heiman D."/>
            <person name="Nicol R."/>
            <person name="Nusbaum C."/>
            <person name="Young S."/>
            <person name="Wilkinson J."/>
            <person name="Worley K.C."/>
            <person name="Kovar C.L."/>
            <person name="Muzny D.M."/>
            <person name="Gibbs R.A."/>
            <person name="Cree A."/>
            <person name="Dihn H.H."/>
            <person name="Fowler G."/>
            <person name="Jhangiani S."/>
            <person name="Joshi V."/>
            <person name="Lee S."/>
            <person name="Lewis L.R."/>
            <person name="Nazareth L.V."/>
            <person name="Okwuonu G."/>
            <person name="Santibanez J."/>
            <person name="Warren W.C."/>
            <person name="Mardis E.R."/>
            <person name="Weinstock G.M."/>
            <person name="Wilson R.K."/>
            <person name="Delehaunty K."/>
            <person name="Dooling D."/>
            <person name="Fronik C."/>
            <person name="Fulton L."/>
            <person name="Fulton B."/>
            <person name="Graves T."/>
            <person name="Minx P."/>
            <person name="Sodergren E."/>
            <person name="Birney E."/>
            <person name="Margulies E.H."/>
            <person name="Herrero J."/>
            <person name="Green E.D."/>
            <person name="Haussler D."/>
            <person name="Siepel A."/>
            <person name="Goldman N."/>
            <person name="Pollard K.S."/>
            <person name="Pedersen J.S."/>
            <person name="Lander E.S."/>
            <person name="Kellis M."/>
        </authorList>
    </citation>
    <scope>NUCLEOTIDE SEQUENCE [LARGE SCALE GENOMIC DNA]</scope>
    <source>
        <strain evidence="1 2">Thorbecke inbred</strain>
    </source>
</reference>
<dbReference type="Proteomes" id="UP000001811">
    <property type="component" value="Chromosome 17"/>
</dbReference>
<keyword evidence="2" id="KW-1185">Reference proteome</keyword>